<evidence type="ECO:0000256" key="1">
    <source>
        <dbReference type="SAM" id="Phobius"/>
    </source>
</evidence>
<evidence type="ECO:0000313" key="3">
    <source>
        <dbReference type="Proteomes" id="UP000236884"/>
    </source>
</evidence>
<protein>
    <submittedName>
        <fullName evidence="2">Uncharacterized protein</fullName>
    </submittedName>
</protein>
<evidence type="ECO:0000313" key="2">
    <source>
        <dbReference type="EMBL" id="BAT60435.1"/>
    </source>
</evidence>
<dbReference type="AlphaFoldDB" id="A0A0S3PX19"/>
<dbReference type="Proteomes" id="UP000236884">
    <property type="component" value="Chromosome"/>
</dbReference>
<keyword evidence="1" id="KW-1133">Transmembrane helix</keyword>
<feature type="transmembrane region" description="Helical" evidence="1">
    <location>
        <begin position="70"/>
        <end position="91"/>
    </location>
</feature>
<name>A0A0S3PX19_9BRAD</name>
<gene>
    <name evidence="2" type="ORF">GJW-30_1_02978</name>
</gene>
<keyword evidence="1" id="KW-0472">Membrane</keyword>
<organism evidence="2 3">
    <name type="scientific">Variibacter gotjawalensis</name>
    <dbReference type="NCBI Taxonomy" id="1333996"/>
    <lineage>
        <taxon>Bacteria</taxon>
        <taxon>Pseudomonadati</taxon>
        <taxon>Pseudomonadota</taxon>
        <taxon>Alphaproteobacteria</taxon>
        <taxon>Hyphomicrobiales</taxon>
        <taxon>Nitrobacteraceae</taxon>
        <taxon>Variibacter</taxon>
    </lineage>
</organism>
<feature type="transmembrane region" description="Helical" evidence="1">
    <location>
        <begin position="7"/>
        <end position="28"/>
    </location>
</feature>
<proteinExistence type="predicted"/>
<keyword evidence="3" id="KW-1185">Reference proteome</keyword>
<sequence>MGLIAKTILGLAIAGAFASWIVGAVYFARSLASMNAAAGPSRWMAVAAWPFATKQIKGAAAENAAVVNKAIIVFFLCLTLAVLTISLSTNYNRIAK</sequence>
<dbReference type="RefSeq" id="WP_096356633.1">
    <property type="nucleotide sequence ID" value="NZ_AP014946.1"/>
</dbReference>
<reference evidence="2 3" key="1">
    <citation type="submission" date="2015-08" db="EMBL/GenBank/DDBJ databases">
        <title>Investigation of the bacterial diversity of lava forest soil.</title>
        <authorList>
            <person name="Lee J.S."/>
        </authorList>
    </citation>
    <scope>NUCLEOTIDE SEQUENCE [LARGE SCALE GENOMIC DNA]</scope>
    <source>
        <strain evidence="2 3">GJW-30</strain>
    </source>
</reference>
<dbReference type="EMBL" id="AP014946">
    <property type="protein sequence ID" value="BAT60435.1"/>
    <property type="molecule type" value="Genomic_DNA"/>
</dbReference>
<keyword evidence="1" id="KW-0812">Transmembrane</keyword>
<accession>A0A0S3PX19</accession>
<dbReference type="KEGG" id="vgo:GJW-30_1_02978"/>